<evidence type="ECO:0000313" key="3">
    <source>
        <dbReference type="EMBL" id="EDY64463.1"/>
    </source>
</evidence>
<gene>
    <name evidence="3" type="ORF">SSDG_02711</name>
</gene>
<evidence type="ECO:0000313" key="4">
    <source>
        <dbReference type="Proteomes" id="UP000002805"/>
    </source>
</evidence>
<reference evidence="4" key="1">
    <citation type="submission" date="2008-02" db="EMBL/GenBank/DDBJ databases">
        <authorList>
            <consortium name="The Broad Institute Genome Sequencing Platform"/>
            <person name="Fischbach M."/>
            <person name="Ward D."/>
            <person name="Young S."/>
            <person name="Jaffe D."/>
            <person name="Gnerre S."/>
            <person name="Berlin A."/>
            <person name="Heiman D."/>
            <person name="Hepburn T."/>
            <person name="Sykes S."/>
            <person name="Alvarado L."/>
            <person name="Kodira C.D."/>
            <person name="Straight P."/>
            <person name="Clardy J."/>
            <person name="Hung D."/>
            <person name="Kolter R."/>
            <person name="Mekalanos J."/>
            <person name="Walker S."/>
            <person name="Walsh C.T."/>
            <person name="Lander E."/>
            <person name="Galagan J."/>
            <person name="Nusbaum C."/>
            <person name="Birren B."/>
        </authorList>
    </citation>
    <scope>NUCLEOTIDE SEQUENCE [LARGE SCALE GENOMIC DNA]</scope>
    <source>
        <strain evidence="4">ATCC 25486 / DSM 40338 / CBS 914.69 / JCM 4507 / NBRC 13074 / NRRL 2958 / 5647</strain>
    </source>
</reference>
<dbReference type="Proteomes" id="UP000002805">
    <property type="component" value="Chromosome"/>
</dbReference>
<feature type="transmembrane region" description="Helical" evidence="2">
    <location>
        <begin position="78"/>
        <end position="98"/>
    </location>
</feature>
<protein>
    <submittedName>
        <fullName evidence="3">Uncharacterized protein</fullName>
    </submittedName>
</protein>
<proteinExistence type="predicted"/>
<reference evidence="4" key="2">
    <citation type="submission" date="2009-10" db="EMBL/GenBank/DDBJ databases">
        <title>The genome sequence of Streptomyces pristinaespiralis strain ATCC 25486.</title>
        <authorList>
            <consortium name="The Broad Institute Genome Sequencing Platform"/>
            <consortium name="Broad Institute Microbial Sequencing Center"/>
            <person name="Fischbach M."/>
            <person name="Godfrey P."/>
            <person name="Ward D."/>
            <person name="Young S."/>
            <person name="Zeng Q."/>
            <person name="Koehrsen M."/>
            <person name="Alvarado L."/>
            <person name="Berlin A.M."/>
            <person name="Bochicchio J."/>
            <person name="Borenstein D."/>
            <person name="Chapman S.B."/>
            <person name="Chen Z."/>
            <person name="Engels R."/>
            <person name="Freedman E."/>
            <person name="Gellesch M."/>
            <person name="Goldberg J."/>
            <person name="Griggs A."/>
            <person name="Gujja S."/>
            <person name="Heilman E.R."/>
            <person name="Heiman D.I."/>
            <person name="Hepburn T.A."/>
            <person name="Howarth C."/>
            <person name="Jen D."/>
            <person name="Larson L."/>
            <person name="Lewis B."/>
            <person name="Mehta T."/>
            <person name="Park D."/>
            <person name="Pearson M."/>
            <person name="Richards J."/>
            <person name="Roberts A."/>
            <person name="Saif S."/>
            <person name="Shea T.D."/>
            <person name="Shenoy N."/>
            <person name="Sisk P."/>
            <person name="Stolte C."/>
            <person name="Sykes S.N."/>
            <person name="Thomson T."/>
            <person name="Walk T."/>
            <person name="White J."/>
            <person name="Yandava C."/>
            <person name="Straight P."/>
            <person name="Clardy J."/>
            <person name="Hung D."/>
            <person name="Kolter R."/>
            <person name="Mekalanos J."/>
            <person name="Walker S."/>
            <person name="Walsh C.T."/>
            <person name="Wieland-Brown L.C."/>
            <person name="Haas B."/>
            <person name="Nusbaum C."/>
            <person name="Birren B."/>
        </authorList>
    </citation>
    <scope>NUCLEOTIDE SEQUENCE [LARGE SCALE GENOMIC DNA]</scope>
    <source>
        <strain evidence="4">ATCC 25486 / DSM 40338 / CBS 914.69 / JCM 4507 / NBRC 13074 / NRRL 2958 / 5647</strain>
    </source>
</reference>
<dbReference type="AlphaFoldDB" id="B5HCA2"/>
<feature type="region of interest" description="Disordered" evidence="1">
    <location>
        <begin position="1"/>
        <end position="63"/>
    </location>
</feature>
<accession>B5HCA2</accession>
<keyword evidence="2" id="KW-1133">Transmembrane helix</keyword>
<evidence type="ECO:0000256" key="1">
    <source>
        <dbReference type="SAM" id="MobiDB-lite"/>
    </source>
</evidence>
<keyword evidence="4" id="KW-1185">Reference proteome</keyword>
<sequence>MPAAASLDADPRTPQAPVRIPRGLTIPRDHAARAAGPSPEGSVSAVPQAEEEPSYADEPAHDAAGTAAWADASPGTRAVWTVGGAVLIVGSVVLFLILRERLIDLGTGWRYVLALALRGALSLLLLTGTYCVVRGLWRR</sequence>
<keyword evidence="2" id="KW-0472">Membrane</keyword>
<dbReference type="HOGENOM" id="CLU_1844021_0_0_11"/>
<evidence type="ECO:0000256" key="2">
    <source>
        <dbReference type="SAM" id="Phobius"/>
    </source>
</evidence>
<organism evidence="3 4">
    <name type="scientific">Streptomyces pristinaespiralis (strain ATCC 25486 / DSM 40338 / CBS 914.69 / JCM 4507 / KCC S-0507 / NBRC 13074 / NRRL 2958 / 5647)</name>
    <dbReference type="NCBI Taxonomy" id="457429"/>
    <lineage>
        <taxon>Bacteria</taxon>
        <taxon>Bacillati</taxon>
        <taxon>Actinomycetota</taxon>
        <taxon>Actinomycetes</taxon>
        <taxon>Kitasatosporales</taxon>
        <taxon>Streptomycetaceae</taxon>
        <taxon>Streptomyces</taxon>
    </lineage>
</organism>
<name>B5HCA2_STRE2</name>
<feature type="transmembrane region" description="Helical" evidence="2">
    <location>
        <begin position="110"/>
        <end position="133"/>
    </location>
</feature>
<keyword evidence="2" id="KW-0812">Transmembrane</keyword>
<dbReference type="EMBL" id="CM000950">
    <property type="protein sequence ID" value="EDY64463.1"/>
    <property type="molecule type" value="Genomic_DNA"/>
</dbReference>